<name>A0ABX8QQG9_9ACTN</name>
<feature type="domain" description="LysM" evidence="2">
    <location>
        <begin position="48"/>
        <end position="92"/>
    </location>
</feature>
<sequence length="97" mass="10521">MNRQRMNTTVFAWSAPVLSLFLLMGAAPAANAAPDRSRASAAENLPACRYKVKQGDTARSIAALFGISYATLRSLNPGVNLDHLTAGQWLRVPDRFC</sequence>
<dbReference type="EMBL" id="CP059572">
    <property type="protein sequence ID" value="QXJ20666.1"/>
    <property type="molecule type" value="Genomic_DNA"/>
</dbReference>
<dbReference type="SUPFAM" id="SSF54106">
    <property type="entry name" value="LysM domain"/>
    <property type="match status" value="1"/>
</dbReference>
<feature type="chain" id="PRO_5046366513" evidence="1">
    <location>
        <begin position="33"/>
        <end position="97"/>
    </location>
</feature>
<dbReference type="Proteomes" id="UP001049518">
    <property type="component" value="Chromosome"/>
</dbReference>
<dbReference type="CDD" id="cd00118">
    <property type="entry name" value="LysM"/>
    <property type="match status" value="1"/>
</dbReference>
<proteinExistence type="predicted"/>
<keyword evidence="1" id="KW-0732">Signal</keyword>
<evidence type="ECO:0000313" key="4">
    <source>
        <dbReference type="Proteomes" id="UP001049518"/>
    </source>
</evidence>
<feature type="signal peptide" evidence="1">
    <location>
        <begin position="1"/>
        <end position="32"/>
    </location>
</feature>
<evidence type="ECO:0000259" key="2">
    <source>
        <dbReference type="PROSITE" id="PS51782"/>
    </source>
</evidence>
<accession>A0ABX8QQG9</accession>
<keyword evidence="4" id="KW-1185">Reference proteome</keyword>
<protein>
    <submittedName>
        <fullName evidence="3">LysM peptidoglycan-binding domain-containing protein</fullName>
    </submittedName>
</protein>
<dbReference type="RefSeq" id="WP_231333760.1">
    <property type="nucleotide sequence ID" value="NZ_CP059572.1"/>
</dbReference>
<dbReference type="SMART" id="SM00257">
    <property type="entry name" value="LysM"/>
    <property type="match status" value="1"/>
</dbReference>
<dbReference type="Gene3D" id="3.10.350.10">
    <property type="entry name" value="LysM domain"/>
    <property type="match status" value="1"/>
</dbReference>
<evidence type="ECO:0000313" key="3">
    <source>
        <dbReference type="EMBL" id="QXJ20666.1"/>
    </source>
</evidence>
<gene>
    <name evidence="3" type="ORF">AGRA3207_001421</name>
</gene>
<dbReference type="InterPro" id="IPR018392">
    <property type="entry name" value="LysM"/>
</dbReference>
<dbReference type="PROSITE" id="PS51782">
    <property type="entry name" value="LYSM"/>
    <property type="match status" value="1"/>
</dbReference>
<evidence type="ECO:0000256" key="1">
    <source>
        <dbReference type="SAM" id="SignalP"/>
    </source>
</evidence>
<organism evidence="3 4">
    <name type="scientific">Actinomadura graeca</name>
    <dbReference type="NCBI Taxonomy" id="2750812"/>
    <lineage>
        <taxon>Bacteria</taxon>
        <taxon>Bacillati</taxon>
        <taxon>Actinomycetota</taxon>
        <taxon>Actinomycetes</taxon>
        <taxon>Streptosporangiales</taxon>
        <taxon>Thermomonosporaceae</taxon>
        <taxon>Actinomadura</taxon>
    </lineage>
</organism>
<reference evidence="3" key="1">
    <citation type="submission" date="2020-07" db="EMBL/GenBank/DDBJ databases">
        <authorList>
            <person name="Tarantini F.S."/>
            <person name="Hong K.W."/>
            <person name="Chan K.G."/>
        </authorList>
    </citation>
    <scope>NUCLEOTIDE SEQUENCE</scope>
    <source>
        <strain evidence="3">32-07</strain>
    </source>
</reference>
<dbReference type="InterPro" id="IPR036779">
    <property type="entry name" value="LysM_dom_sf"/>
</dbReference>
<dbReference type="Pfam" id="PF01476">
    <property type="entry name" value="LysM"/>
    <property type="match status" value="1"/>
</dbReference>